<feature type="compositionally biased region" description="Polar residues" evidence="1">
    <location>
        <begin position="8"/>
        <end position="40"/>
    </location>
</feature>
<proteinExistence type="predicted"/>
<feature type="region of interest" description="Disordered" evidence="1">
    <location>
        <begin position="1"/>
        <end position="40"/>
    </location>
</feature>
<reference evidence="2" key="1">
    <citation type="submission" date="2020-04" db="EMBL/GenBank/DDBJ databases">
        <authorList>
            <person name="Alioto T."/>
            <person name="Alioto T."/>
            <person name="Gomez Garrido J."/>
        </authorList>
    </citation>
    <scope>NUCLEOTIDE SEQUENCE</scope>
    <source>
        <strain evidence="2">A484AB</strain>
    </source>
</reference>
<gene>
    <name evidence="2" type="ORF">PACLA_8A019439</name>
</gene>
<protein>
    <submittedName>
        <fullName evidence="2">Uncharacterized protein</fullName>
    </submittedName>
</protein>
<keyword evidence="3" id="KW-1185">Reference proteome</keyword>
<sequence length="83" mass="9574">MEIKDNFNPIQTNDNHVNVDNEMSSQTSAHSFKDPSQVNRLTERLPEVGLYDNMTEQEGESKTKRKLIDGNKEWLGRLPLIET</sequence>
<dbReference type="AlphaFoldDB" id="A0A7D9JN17"/>
<evidence type="ECO:0000313" key="2">
    <source>
        <dbReference type="EMBL" id="CAB4032977.1"/>
    </source>
</evidence>
<name>A0A7D9JN17_PARCT</name>
<evidence type="ECO:0000256" key="1">
    <source>
        <dbReference type="SAM" id="MobiDB-lite"/>
    </source>
</evidence>
<dbReference type="EMBL" id="CACRXK020018854">
    <property type="protein sequence ID" value="CAB4032977.1"/>
    <property type="molecule type" value="Genomic_DNA"/>
</dbReference>
<evidence type="ECO:0000313" key="3">
    <source>
        <dbReference type="Proteomes" id="UP001152795"/>
    </source>
</evidence>
<comment type="caution">
    <text evidence="2">The sequence shown here is derived from an EMBL/GenBank/DDBJ whole genome shotgun (WGS) entry which is preliminary data.</text>
</comment>
<dbReference type="Proteomes" id="UP001152795">
    <property type="component" value="Unassembled WGS sequence"/>
</dbReference>
<feature type="non-terminal residue" evidence="2">
    <location>
        <position position="83"/>
    </location>
</feature>
<accession>A0A7D9JN17</accession>
<organism evidence="2 3">
    <name type="scientific">Paramuricea clavata</name>
    <name type="common">Red gorgonian</name>
    <name type="synonym">Violescent sea-whip</name>
    <dbReference type="NCBI Taxonomy" id="317549"/>
    <lineage>
        <taxon>Eukaryota</taxon>
        <taxon>Metazoa</taxon>
        <taxon>Cnidaria</taxon>
        <taxon>Anthozoa</taxon>
        <taxon>Octocorallia</taxon>
        <taxon>Malacalcyonacea</taxon>
        <taxon>Plexauridae</taxon>
        <taxon>Paramuricea</taxon>
    </lineage>
</organism>